<dbReference type="EMBL" id="FSRL01000001">
    <property type="protein sequence ID" value="SIN76148.1"/>
    <property type="molecule type" value="Genomic_DNA"/>
</dbReference>
<keyword evidence="1 3" id="KW-0808">Transferase</keyword>
<feature type="domain" description="Glycosyl transferase CAP10" evidence="2">
    <location>
        <begin position="100"/>
        <end position="325"/>
    </location>
</feature>
<organism evidence="3 4">
    <name type="scientific">Vannielia litorea</name>
    <dbReference type="NCBI Taxonomy" id="1217970"/>
    <lineage>
        <taxon>Bacteria</taxon>
        <taxon>Pseudomonadati</taxon>
        <taxon>Pseudomonadota</taxon>
        <taxon>Alphaproteobacteria</taxon>
        <taxon>Rhodobacterales</taxon>
        <taxon>Paracoccaceae</taxon>
        <taxon>Vannielia</taxon>
    </lineage>
</organism>
<dbReference type="STRING" id="1217970.SAMN05444002_0173"/>
<protein>
    <submittedName>
        <fullName evidence="3">Glycosyl transferase family 90</fullName>
    </submittedName>
</protein>
<dbReference type="AlphaFoldDB" id="A0A1N6DZF3"/>
<dbReference type="Pfam" id="PF05686">
    <property type="entry name" value="Glyco_transf_90"/>
    <property type="match status" value="1"/>
</dbReference>
<evidence type="ECO:0000259" key="2">
    <source>
        <dbReference type="SMART" id="SM00672"/>
    </source>
</evidence>
<dbReference type="PANTHER" id="PTHR12203">
    <property type="entry name" value="KDEL LYS-ASP-GLU-LEU CONTAINING - RELATED"/>
    <property type="match status" value="1"/>
</dbReference>
<dbReference type="SMART" id="SM00672">
    <property type="entry name" value="CAP10"/>
    <property type="match status" value="1"/>
</dbReference>
<reference evidence="4" key="1">
    <citation type="submission" date="2016-11" db="EMBL/GenBank/DDBJ databases">
        <authorList>
            <person name="Varghese N."/>
            <person name="Submissions S."/>
        </authorList>
    </citation>
    <scope>NUCLEOTIDE SEQUENCE [LARGE SCALE GENOMIC DNA]</scope>
    <source>
        <strain evidence="4">DSM 29440</strain>
    </source>
</reference>
<evidence type="ECO:0000313" key="4">
    <source>
        <dbReference type="Proteomes" id="UP000184932"/>
    </source>
</evidence>
<dbReference type="OrthoDB" id="7976614at2"/>
<dbReference type="InterPro" id="IPR006598">
    <property type="entry name" value="CAP10"/>
</dbReference>
<proteinExistence type="predicted"/>
<dbReference type="InterPro" id="IPR051091">
    <property type="entry name" value="O-Glucosyltr/Glycosyltrsf_90"/>
</dbReference>
<gene>
    <name evidence="3" type="ORF">SAMN05444002_0173</name>
</gene>
<keyword evidence="4" id="KW-1185">Reference proteome</keyword>
<evidence type="ECO:0000256" key="1">
    <source>
        <dbReference type="ARBA" id="ARBA00022679"/>
    </source>
</evidence>
<accession>A0A1N6DZF3</accession>
<name>A0A1N6DZF3_9RHOB</name>
<dbReference type="GO" id="GO:0016740">
    <property type="term" value="F:transferase activity"/>
    <property type="evidence" value="ECO:0007669"/>
    <property type="project" value="UniProtKB-KW"/>
</dbReference>
<evidence type="ECO:0000313" key="3">
    <source>
        <dbReference type="EMBL" id="SIN76148.1"/>
    </source>
</evidence>
<dbReference type="RefSeq" id="WP_084192856.1">
    <property type="nucleotide sequence ID" value="NZ_FSRL01000001.1"/>
</dbReference>
<dbReference type="PANTHER" id="PTHR12203:SF35">
    <property type="entry name" value="PROTEIN O-GLUCOSYLTRANSFERASE 1"/>
    <property type="match status" value="1"/>
</dbReference>
<dbReference type="Proteomes" id="UP000184932">
    <property type="component" value="Unassembled WGS sequence"/>
</dbReference>
<sequence length="342" mass="38170">MFRQPKRGSEAGFWGGLKRRRRLGQARSESARQIADLAKLPPLTVGRSDRPSGAYDVRIRREGAGYRVLLPSFRADANARSYVRRRTAAYLWWFMQAAPEVEEISGNTSDGETPSLARYSFSSYGSQVPLPDYYFFRDRGYEAFRRQALSAEQDWDSRSDALIWRGGPNGLGLVSTDPAMARHPGLQQRIALALRCKGGPIDVGFVAASSPDQAAIFEAAGILGDVVPNLSWGGRKYAIDIDGFSNAWDNLFHRLLLGCCVLKVESPFGFRQWYYDRLQPGCHYVPVRADLSDLETQFDWVKANPSQAREIAAEGQALARSLTWDSECARAGEIINSTWSSQ</sequence>